<comment type="subcellular location">
    <subcellularLocation>
        <location evidence="1">Cell membrane</location>
        <topology evidence="1">Multi-pass membrane protein</topology>
    </subcellularLocation>
</comment>
<feature type="domain" description="Major facilitator superfamily (MFS) profile" evidence="6">
    <location>
        <begin position="183"/>
        <end position="392"/>
    </location>
</feature>
<feature type="transmembrane region" description="Helical" evidence="5">
    <location>
        <begin position="304"/>
        <end position="326"/>
    </location>
</feature>
<dbReference type="InterPro" id="IPR011701">
    <property type="entry name" value="MFS"/>
</dbReference>
<reference evidence="8" key="1">
    <citation type="journal article" date="2019" name="Int. J. Syst. Evol. Microbiol.">
        <title>The Global Catalogue of Microorganisms (GCM) 10K type strain sequencing project: providing services to taxonomists for standard genome sequencing and annotation.</title>
        <authorList>
            <consortium name="The Broad Institute Genomics Platform"/>
            <consortium name="The Broad Institute Genome Sequencing Center for Infectious Disease"/>
            <person name="Wu L."/>
            <person name="Ma J."/>
        </authorList>
    </citation>
    <scope>NUCLEOTIDE SEQUENCE [LARGE SCALE GENOMIC DNA]</scope>
    <source>
        <strain evidence="8">CGMCC 1.12859</strain>
    </source>
</reference>
<evidence type="ECO:0000256" key="2">
    <source>
        <dbReference type="ARBA" id="ARBA00022692"/>
    </source>
</evidence>
<dbReference type="InterPro" id="IPR020846">
    <property type="entry name" value="MFS_dom"/>
</dbReference>
<name>A0ABW2G4W9_9ACTN</name>
<dbReference type="EMBL" id="JBHTAJ010000064">
    <property type="protein sequence ID" value="MFC7183257.1"/>
    <property type="molecule type" value="Genomic_DNA"/>
</dbReference>
<dbReference type="RefSeq" id="WP_380232272.1">
    <property type="nucleotide sequence ID" value="NZ_JBHTAJ010000064.1"/>
</dbReference>
<dbReference type="SUPFAM" id="SSF103473">
    <property type="entry name" value="MFS general substrate transporter"/>
    <property type="match status" value="1"/>
</dbReference>
<feature type="transmembrane region" description="Helical" evidence="5">
    <location>
        <begin position="242"/>
        <end position="269"/>
    </location>
</feature>
<sequence length="392" mass="38682">MPRPVRGSAGYRAVLALPHARTPFAAALLARLCYGVLPLPLLLALRDGTGSYAAAGTAVGLFGLVCALLGPLRARLVERRPVALPALAAAHALLLTALAAGAALTLPVWAAIVLAVLAGLFPPPVGPLMRTLWGELAADEEQRQRALSLDTVAESTVFALGPVLGGLLVAAWSAPVALAACAALFVVAFAVFAHALRGRRTPTAPSSSGVVTGPLRAPGFAPLLLVVAAVAGALALDEIAIVATWGAGVAGPLLALFSVGGAVGALAYGRRTWRAGPGRRLLVLAAAAAGCYAVPVLAPSPAGAGVALVLAGACTDALLVTGYLLVDVLVPAGSRTEAGAWVNTAYNLGSALGSSAAGLLVDRAGAPAGFTAAAVALAAAAALAAALRSPLR</sequence>
<feature type="transmembrane region" description="Helical" evidence="5">
    <location>
        <begin position="338"/>
        <end position="361"/>
    </location>
</feature>
<feature type="transmembrane region" description="Helical" evidence="5">
    <location>
        <begin position="367"/>
        <end position="387"/>
    </location>
</feature>
<feature type="transmembrane region" description="Helical" evidence="5">
    <location>
        <begin position="281"/>
        <end position="298"/>
    </location>
</feature>
<dbReference type="PANTHER" id="PTHR23542:SF1">
    <property type="entry name" value="MAJOR FACILITATOR SUPERFAMILY (MFS) PROFILE DOMAIN-CONTAINING PROTEIN"/>
    <property type="match status" value="1"/>
</dbReference>
<protein>
    <submittedName>
        <fullName evidence="7">MFS transporter</fullName>
    </submittedName>
</protein>
<dbReference type="Pfam" id="PF07690">
    <property type="entry name" value="MFS_1"/>
    <property type="match status" value="1"/>
</dbReference>
<keyword evidence="3 5" id="KW-1133">Transmembrane helix</keyword>
<feature type="transmembrane region" description="Helical" evidence="5">
    <location>
        <begin position="24"/>
        <end position="45"/>
    </location>
</feature>
<organism evidence="7 8">
    <name type="scientific">Kitasatospora paranensis</name>
    <dbReference type="NCBI Taxonomy" id="258053"/>
    <lineage>
        <taxon>Bacteria</taxon>
        <taxon>Bacillati</taxon>
        <taxon>Actinomycetota</taxon>
        <taxon>Actinomycetes</taxon>
        <taxon>Kitasatosporales</taxon>
        <taxon>Streptomycetaceae</taxon>
        <taxon>Kitasatospora</taxon>
    </lineage>
</organism>
<keyword evidence="8" id="KW-1185">Reference proteome</keyword>
<dbReference type="InterPro" id="IPR036259">
    <property type="entry name" value="MFS_trans_sf"/>
</dbReference>
<evidence type="ECO:0000259" key="6">
    <source>
        <dbReference type="PROSITE" id="PS50850"/>
    </source>
</evidence>
<comment type="caution">
    <text evidence="7">The sequence shown here is derived from an EMBL/GenBank/DDBJ whole genome shotgun (WGS) entry which is preliminary data.</text>
</comment>
<evidence type="ECO:0000256" key="5">
    <source>
        <dbReference type="SAM" id="Phobius"/>
    </source>
</evidence>
<accession>A0ABW2G4W9</accession>
<feature type="non-terminal residue" evidence="7">
    <location>
        <position position="392"/>
    </location>
</feature>
<evidence type="ECO:0000256" key="1">
    <source>
        <dbReference type="ARBA" id="ARBA00004651"/>
    </source>
</evidence>
<dbReference type="PANTHER" id="PTHR23542">
    <property type="match status" value="1"/>
</dbReference>
<keyword evidence="4 5" id="KW-0472">Membrane</keyword>
<keyword evidence="2 5" id="KW-0812">Transmembrane</keyword>
<dbReference type="PROSITE" id="PS50850">
    <property type="entry name" value="MFS"/>
    <property type="match status" value="1"/>
</dbReference>
<feature type="transmembrane region" description="Helical" evidence="5">
    <location>
        <begin position="51"/>
        <end position="70"/>
    </location>
</feature>
<feature type="transmembrane region" description="Helical" evidence="5">
    <location>
        <begin position="217"/>
        <end position="236"/>
    </location>
</feature>
<evidence type="ECO:0000256" key="3">
    <source>
        <dbReference type="ARBA" id="ARBA00022989"/>
    </source>
</evidence>
<feature type="transmembrane region" description="Helical" evidence="5">
    <location>
        <begin position="176"/>
        <end position="196"/>
    </location>
</feature>
<dbReference type="Proteomes" id="UP001596435">
    <property type="component" value="Unassembled WGS sequence"/>
</dbReference>
<evidence type="ECO:0000313" key="8">
    <source>
        <dbReference type="Proteomes" id="UP001596435"/>
    </source>
</evidence>
<dbReference type="Gene3D" id="1.20.1250.20">
    <property type="entry name" value="MFS general substrate transporter like domains"/>
    <property type="match status" value="1"/>
</dbReference>
<proteinExistence type="predicted"/>
<evidence type="ECO:0000313" key="7">
    <source>
        <dbReference type="EMBL" id="MFC7183257.1"/>
    </source>
</evidence>
<evidence type="ECO:0000256" key="4">
    <source>
        <dbReference type="ARBA" id="ARBA00023136"/>
    </source>
</evidence>
<gene>
    <name evidence="7" type="ORF">ACFQMG_27295</name>
</gene>